<dbReference type="Proteomes" id="UP001153555">
    <property type="component" value="Unassembled WGS sequence"/>
</dbReference>
<dbReference type="EMBL" id="CACSLK010024787">
    <property type="protein sequence ID" value="CAA0824736.1"/>
    <property type="molecule type" value="Genomic_DNA"/>
</dbReference>
<evidence type="ECO:0000256" key="3">
    <source>
        <dbReference type="ARBA" id="ARBA00022496"/>
    </source>
</evidence>
<feature type="compositionally biased region" description="Basic and acidic residues" evidence="9">
    <location>
        <begin position="30"/>
        <end position="39"/>
    </location>
</feature>
<dbReference type="GO" id="GO:0006826">
    <property type="term" value="P:iron ion transport"/>
    <property type="evidence" value="ECO:0007669"/>
    <property type="project" value="UniProtKB-KW"/>
</dbReference>
<keyword evidence="3" id="KW-0408">Iron</keyword>
<accession>A0A9N7NAL0</accession>
<evidence type="ECO:0000256" key="2">
    <source>
        <dbReference type="ARBA" id="ARBA00007049"/>
    </source>
</evidence>
<comment type="catalytic activity">
    <reaction evidence="8">
        <text>Fe(2+)(in) = Fe(2+)(out)</text>
        <dbReference type="Rhea" id="RHEA:28486"/>
        <dbReference type="ChEBI" id="CHEBI:29033"/>
    </reaction>
    <physiologicalReaction direction="left-to-right" evidence="8">
        <dbReference type="Rhea" id="RHEA:28487"/>
    </physiologicalReaction>
</comment>
<dbReference type="OrthoDB" id="1924921at2759"/>
<dbReference type="Pfam" id="PF01988">
    <property type="entry name" value="VIT1"/>
    <property type="match status" value="1"/>
</dbReference>
<dbReference type="AlphaFoldDB" id="A0A9N7NAL0"/>
<comment type="similarity">
    <text evidence="2">Belongs to the CCC1 family.</text>
</comment>
<keyword evidence="3" id="KW-0406">Ion transport</keyword>
<organism evidence="11 12">
    <name type="scientific">Striga hermonthica</name>
    <name type="common">Purple witchweed</name>
    <name type="synonym">Buchnera hermonthica</name>
    <dbReference type="NCBI Taxonomy" id="68872"/>
    <lineage>
        <taxon>Eukaryota</taxon>
        <taxon>Viridiplantae</taxon>
        <taxon>Streptophyta</taxon>
        <taxon>Embryophyta</taxon>
        <taxon>Tracheophyta</taxon>
        <taxon>Spermatophyta</taxon>
        <taxon>Magnoliopsida</taxon>
        <taxon>eudicotyledons</taxon>
        <taxon>Gunneridae</taxon>
        <taxon>Pentapetalae</taxon>
        <taxon>asterids</taxon>
        <taxon>lamiids</taxon>
        <taxon>Lamiales</taxon>
        <taxon>Orobanchaceae</taxon>
        <taxon>Buchnereae</taxon>
        <taxon>Striga</taxon>
    </lineage>
</organism>
<evidence type="ECO:0000256" key="8">
    <source>
        <dbReference type="ARBA" id="ARBA00044464"/>
    </source>
</evidence>
<evidence type="ECO:0000256" key="9">
    <source>
        <dbReference type="SAM" id="MobiDB-lite"/>
    </source>
</evidence>
<dbReference type="PANTHER" id="PTHR38937:SF2">
    <property type="entry name" value="MEMBRANE PROTEIN OF ER BODY-LIKE PROTEIN ISOFORM X1"/>
    <property type="match status" value="1"/>
</dbReference>
<feature type="region of interest" description="Disordered" evidence="9">
    <location>
        <begin position="1"/>
        <end position="46"/>
    </location>
</feature>
<keyword evidence="5 10" id="KW-0812">Transmembrane</keyword>
<evidence type="ECO:0000256" key="6">
    <source>
        <dbReference type="ARBA" id="ARBA00022989"/>
    </source>
</evidence>
<keyword evidence="4" id="KW-0926">Vacuole</keyword>
<evidence type="ECO:0000256" key="10">
    <source>
        <dbReference type="SAM" id="Phobius"/>
    </source>
</evidence>
<evidence type="ECO:0000256" key="5">
    <source>
        <dbReference type="ARBA" id="ARBA00022692"/>
    </source>
</evidence>
<feature type="compositionally biased region" description="Basic and acidic residues" evidence="9">
    <location>
        <begin position="93"/>
        <end position="104"/>
    </location>
</feature>
<reference evidence="11" key="1">
    <citation type="submission" date="2019-12" db="EMBL/GenBank/DDBJ databases">
        <authorList>
            <person name="Scholes J."/>
        </authorList>
    </citation>
    <scope>NUCLEOTIDE SEQUENCE</scope>
</reference>
<dbReference type="InterPro" id="IPR008217">
    <property type="entry name" value="Ccc1_fam"/>
</dbReference>
<feature type="region of interest" description="Disordered" evidence="9">
    <location>
        <begin position="231"/>
        <end position="279"/>
    </location>
</feature>
<evidence type="ECO:0000313" key="12">
    <source>
        <dbReference type="Proteomes" id="UP001153555"/>
    </source>
</evidence>
<dbReference type="GO" id="GO:0005384">
    <property type="term" value="F:manganese ion transmembrane transporter activity"/>
    <property type="evidence" value="ECO:0007669"/>
    <property type="project" value="InterPro"/>
</dbReference>
<dbReference type="GO" id="GO:0005774">
    <property type="term" value="C:vacuolar membrane"/>
    <property type="evidence" value="ECO:0007669"/>
    <property type="project" value="UniProtKB-SubCell"/>
</dbReference>
<sequence length="668" mass="72688">MTVKTLNFDSEGDDRTPKNFEASKISSLEGKPRHNKSSDEIESAEIDDDDLEVAELDVERVIKKQNTHDLYCPNCNSCITRRVILRKRKRRVRTSDEEAKRNKTENVVGSTLGKGSVQSQGDHVHDEDTADNIDDQIPNVNEVERESGPEVFTCLSCFSFFIPTGNGFKLFRKFGDKGGNEEKLEDEQAPRAKKNWFTSMFASNKPEIAVEQGTCFSFSRACAPREVLSLGGETGHSSSSQNATSHTSASEKNVGPAANNDSLVEGGDENNDSLSLVENLDFSNPKPSLNGILTSGAAGKLDTTWSETIDKDAIRLSTPAAELKASDVDGKLNISVSIPHAEQQEVRTTILTESFIDNKNESFSSTDHGEVNPTEPSQHIITKTKFDIHSGEPMKVENISVLKGVPYAEGKDTVITIDSQPDGLSQTVQSISSLSETTSLLQASPQTTIVGRERIEERKERGIEVIKSIVYGGLVESITSLSIVSSAAAGGAGTLNVLALGMANLIGGLFIICQNLHELKCERPIEPPAGTQLPNQAPITDRYKELLGRRQNFLLHAVVSVISYLVFGLVPPVTYSFSFRKTDDRQLKLLATAAVTFVCIFWLAIGRAYVRRAPKPYLSSVFTFAVLGFMASGVSYAAGALAQRLLERLGLFGPGSENEVVGPAWASY</sequence>
<keyword evidence="12" id="KW-1185">Reference proteome</keyword>
<comment type="subcellular location">
    <subcellularLocation>
        <location evidence="1">Vacuole membrane</location>
        <topology evidence="1">Multi-pass membrane protein</topology>
    </subcellularLocation>
</comment>
<name>A0A9N7NAL0_STRHE</name>
<evidence type="ECO:0000256" key="4">
    <source>
        <dbReference type="ARBA" id="ARBA00022554"/>
    </source>
</evidence>
<comment type="caution">
    <text evidence="11">The sequence shown here is derived from an EMBL/GenBank/DDBJ whole genome shotgun (WGS) entry which is preliminary data.</text>
</comment>
<feature type="transmembrane region" description="Helical" evidence="10">
    <location>
        <begin position="587"/>
        <end position="605"/>
    </location>
</feature>
<proteinExistence type="inferred from homology"/>
<feature type="transmembrane region" description="Helical" evidence="10">
    <location>
        <begin position="617"/>
        <end position="638"/>
    </location>
</feature>
<dbReference type="PANTHER" id="PTHR38937">
    <property type="entry name" value="MEMBRANE PROTEIN OF ER BODY-LIKE PROTEIN"/>
    <property type="match status" value="1"/>
</dbReference>
<keyword evidence="3" id="KW-0410">Iron transport</keyword>
<protein>
    <submittedName>
        <fullName evidence="11">Membrane protein of ER body-like protein</fullName>
    </submittedName>
</protein>
<feature type="region of interest" description="Disordered" evidence="9">
    <location>
        <begin position="90"/>
        <end position="134"/>
    </location>
</feature>
<keyword evidence="6 10" id="KW-1133">Transmembrane helix</keyword>
<evidence type="ECO:0000256" key="1">
    <source>
        <dbReference type="ARBA" id="ARBA00004128"/>
    </source>
</evidence>
<keyword evidence="7 10" id="KW-0472">Membrane</keyword>
<feature type="transmembrane region" description="Helical" evidence="10">
    <location>
        <begin position="553"/>
        <end position="575"/>
    </location>
</feature>
<gene>
    <name evidence="11" type="ORF">SHERM_21641</name>
</gene>
<feature type="transmembrane region" description="Helical" evidence="10">
    <location>
        <begin position="495"/>
        <end position="513"/>
    </location>
</feature>
<keyword evidence="3" id="KW-0813">Transport</keyword>
<dbReference type="InterPro" id="IPR052843">
    <property type="entry name" value="ER_body_metal_sequester"/>
</dbReference>
<evidence type="ECO:0000313" key="11">
    <source>
        <dbReference type="EMBL" id="CAA0824736.1"/>
    </source>
</evidence>
<evidence type="ECO:0000256" key="7">
    <source>
        <dbReference type="ARBA" id="ARBA00023136"/>
    </source>
</evidence>
<dbReference type="GO" id="GO:0030026">
    <property type="term" value="P:intracellular manganese ion homeostasis"/>
    <property type="evidence" value="ECO:0007669"/>
    <property type="project" value="InterPro"/>
</dbReference>
<feature type="compositionally biased region" description="Low complexity" evidence="9">
    <location>
        <begin position="236"/>
        <end position="250"/>
    </location>
</feature>